<accession>A0ABV8W0W9</accession>
<keyword evidence="7" id="KW-0175">Coiled coil</keyword>
<dbReference type="SMART" id="SM00304">
    <property type="entry name" value="HAMP"/>
    <property type="match status" value="1"/>
</dbReference>
<dbReference type="Gene3D" id="1.10.287.950">
    <property type="entry name" value="Methyl-accepting chemotaxis protein"/>
    <property type="match status" value="1"/>
</dbReference>
<evidence type="ECO:0000256" key="1">
    <source>
        <dbReference type="ARBA" id="ARBA00004236"/>
    </source>
</evidence>
<dbReference type="InterPro" id="IPR004089">
    <property type="entry name" value="MCPsignal_dom"/>
</dbReference>
<evidence type="ECO:0000256" key="8">
    <source>
        <dbReference type="SAM" id="Phobius"/>
    </source>
</evidence>
<keyword evidence="4 6" id="KW-0807">Transducer</keyword>
<evidence type="ECO:0000256" key="5">
    <source>
        <dbReference type="ARBA" id="ARBA00029447"/>
    </source>
</evidence>
<dbReference type="CDD" id="cd06225">
    <property type="entry name" value="HAMP"/>
    <property type="match status" value="1"/>
</dbReference>
<dbReference type="PROSITE" id="PS50885">
    <property type="entry name" value="HAMP"/>
    <property type="match status" value="1"/>
</dbReference>
<keyword evidence="3 8" id="KW-0472">Membrane</keyword>
<evidence type="ECO:0000256" key="6">
    <source>
        <dbReference type="PROSITE-ProRule" id="PRU00284"/>
    </source>
</evidence>
<feature type="domain" description="Methyl-accepting transducer" evidence="9">
    <location>
        <begin position="305"/>
        <end position="541"/>
    </location>
</feature>
<dbReference type="Pfam" id="PF00672">
    <property type="entry name" value="HAMP"/>
    <property type="match status" value="1"/>
</dbReference>
<comment type="caution">
    <text evidence="11">The sequence shown here is derived from an EMBL/GenBank/DDBJ whole genome shotgun (WGS) entry which is preliminary data.</text>
</comment>
<feature type="coiled-coil region" evidence="7">
    <location>
        <begin position="271"/>
        <end position="298"/>
    </location>
</feature>
<evidence type="ECO:0000313" key="11">
    <source>
        <dbReference type="EMBL" id="MFC4388723.1"/>
    </source>
</evidence>
<evidence type="ECO:0000256" key="7">
    <source>
        <dbReference type="SAM" id="Coils"/>
    </source>
</evidence>
<dbReference type="PROSITE" id="PS50111">
    <property type="entry name" value="CHEMOTAXIS_TRANSDUC_2"/>
    <property type="match status" value="1"/>
</dbReference>
<keyword evidence="8" id="KW-1133">Transmembrane helix</keyword>
<dbReference type="Pfam" id="PF00015">
    <property type="entry name" value="MCPsignal"/>
    <property type="match status" value="1"/>
</dbReference>
<keyword evidence="2" id="KW-1003">Cell membrane</keyword>
<protein>
    <submittedName>
        <fullName evidence="11">Methyl-accepting chemotaxis protein</fullName>
    </submittedName>
</protein>
<dbReference type="SMART" id="SM00283">
    <property type="entry name" value="MA"/>
    <property type="match status" value="1"/>
</dbReference>
<sequence>MMKKWKKGKRKKLKLKITWRTSSMTIAKKYAFLFSVVLVIFVCSTVMTIVSIQNLLHESNNVDKKSDASIVISEMGSVFKQKSIIISDILTEQYPTATIEDYDLESDTFVSYIKQLEDVLHTEETKKLHEKIITYNEQMDDLFYDEIIPDTEAFRENGERVDIYVQTDLYKKVTTIRNYTINELKNLNEMMMEERTLLQKEIANQSRSTILTIIIINIVSIILSSVVLFIVNKRLSKKFKKLVDFSIKLGSGDLTVRREVSNGSDEIAIIQQAMNQMADQLQDSMKQLQEMTETVTNMSITLRENAEETTEVNEDVSTTMKKIADGSEQQVESVQSANNVIVEMKQSWNGVQDNLENITTLSNDVNQLVETGSVRVNETMEQMHTVKETVQQTSSVVLKLSEHSVAIKKIVEMIHDISSKTNLLALNATIEAARAGEHGLGFAVVADEVRKLAEQTAGATKNIQALISTSIEDTEKAVTEMGISADAVHLAANKVGNVEQSFQTIFQSFQALKNYNENIRKTISKTDQKMNAVIQATDNIESISTMSSQSVVDVVTMVEKQNAAMQQLLATSEELTSMATILDQNFEKFKVVENSKN</sequence>
<reference evidence="12" key="1">
    <citation type="journal article" date="2019" name="Int. J. Syst. Evol. Microbiol.">
        <title>The Global Catalogue of Microorganisms (GCM) 10K type strain sequencing project: providing services to taxonomists for standard genome sequencing and annotation.</title>
        <authorList>
            <consortium name="The Broad Institute Genomics Platform"/>
            <consortium name="The Broad Institute Genome Sequencing Center for Infectious Disease"/>
            <person name="Wu L."/>
            <person name="Ma J."/>
        </authorList>
    </citation>
    <scope>NUCLEOTIDE SEQUENCE [LARGE SCALE GENOMIC DNA]</scope>
    <source>
        <strain evidence="12">KACC 14058</strain>
    </source>
</reference>
<proteinExistence type="inferred from homology"/>
<evidence type="ECO:0000313" key="12">
    <source>
        <dbReference type="Proteomes" id="UP001595880"/>
    </source>
</evidence>
<evidence type="ECO:0000259" key="9">
    <source>
        <dbReference type="PROSITE" id="PS50111"/>
    </source>
</evidence>
<evidence type="ECO:0000256" key="3">
    <source>
        <dbReference type="ARBA" id="ARBA00023136"/>
    </source>
</evidence>
<gene>
    <name evidence="11" type="ORF">ACFOZ1_13060</name>
</gene>
<evidence type="ECO:0000256" key="2">
    <source>
        <dbReference type="ARBA" id="ARBA00022475"/>
    </source>
</evidence>
<organism evidence="11 12">
    <name type="scientific">Gracilibacillus marinus</name>
    <dbReference type="NCBI Taxonomy" id="630535"/>
    <lineage>
        <taxon>Bacteria</taxon>
        <taxon>Bacillati</taxon>
        <taxon>Bacillota</taxon>
        <taxon>Bacilli</taxon>
        <taxon>Bacillales</taxon>
        <taxon>Bacillaceae</taxon>
        <taxon>Gracilibacillus</taxon>
    </lineage>
</organism>
<dbReference type="EMBL" id="JBHSDV010000004">
    <property type="protein sequence ID" value="MFC4388723.1"/>
    <property type="molecule type" value="Genomic_DNA"/>
</dbReference>
<dbReference type="SUPFAM" id="SSF58104">
    <property type="entry name" value="Methyl-accepting chemotaxis protein (MCP) signaling domain"/>
    <property type="match status" value="1"/>
</dbReference>
<feature type="domain" description="HAMP" evidence="10">
    <location>
        <begin position="233"/>
        <end position="286"/>
    </location>
</feature>
<evidence type="ECO:0000256" key="4">
    <source>
        <dbReference type="ARBA" id="ARBA00023224"/>
    </source>
</evidence>
<dbReference type="InterPro" id="IPR003660">
    <property type="entry name" value="HAMP_dom"/>
</dbReference>
<comment type="similarity">
    <text evidence="5">Belongs to the methyl-accepting chemotaxis (MCP) protein family.</text>
</comment>
<dbReference type="PANTHER" id="PTHR32089">
    <property type="entry name" value="METHYL-ACCEPTING CHEMOTAXIS PROTEIN MCPB"/>
    <property type="match status" value="1"/>
</dbReference>
<comment type="subcellular location">
    <subcellularLocation>
        <location evidence="1">Cell membrane</location>
    </subcellularLocation>
</comment>
<dbReference type="Proteomes" id="UP001595880">
    <property type="component" value="Unassembled WGS sequence"/>
</dbReference>
<keyword evidence="8" id="KW-0812">Transmembrane</keyword>
<evidence type="ECO:0000259" key="10">
    <source>
        <dbReference type="PROSITE" id="PS50885"/>
    </source>
</evidence>
<keyword evidence="12" id="KW-1185">Reference proteome</keyword>
<feature type="transmembrane region" description="Helical" evidence="8">
    <location>
        <begin position="210"/>
        <end position="231"/>
    </location>
</feature>
<dbReference type="PANTHER" id="PTHR32089:SF112">
    <property type="entry name" value="LYSOZYME-LIKE PROTEIN-RELATED"/>
    <property type="match status" value="1"/>
</dbReference>
<dbReference type="Gene3D" id="1.10.8.500">
    <property type="entry name" value="HAMP domain in histidine kinase"/>
    <property type="match status" value="1"/>
</dbReference>
<name>A0ABV8W0W9_9BACI</name>